<sequence>MNKIKTSLYFIIILLVIHHSPVLAQTPSDSTLIRETVLNYLEGMETNNPQRIEKAMHPDLAKRTIEKNKEGMEYPLNMTAASLIGYSKEFDFGLFYKGDIDPEVTLKSEVTIYEISNGIATVKAETNKFEFVDYIHLGKLNGEWKIINILWVMTGNTNKWMNQE</sequence>
<keyword evidence="3" id="KW-1185">Reference proteome</keyword>
<dbReference type="Pfam" id="PF12893">
    <property type="entry name" value="Lumazine_bd_2"/>
    <property type="match status" value="1"/>
</dbReference>
<evidence type="ECO:0000256" key="1">
    <source>
        <dbReference type="SAM" id="SignalP"/>
    </source>
</evidence>
<dbReference type="InterPro" id="IPR039437">
    <property type="entry name" value="FrzH/put_lumazine-bd"/>
</dbReference>
<dbReference type="Gene3D" id="3.10.450.50">
    <property type="match status" value="1"/>
</dbReference>
<dbReference type="Proteomes" id="UP000199564">
    <property type="component" value="Unassembled WGS sequence"/>
</dbReference>
<keyword evidence="1" id="KW-0732">Signal</keyword>
<evidence type="ECO:0000313" key="3">
    <source>
        <dbReference type="Proteomes" id="UP000199564"/>
    </source>
</evidence>
<name>A0A1I5H538_9BACT</name>
<dbReference type="EMBL" id="FOVW01000006">
    <property type="protein sequence ID" value="SFO43136.1"/>
    <property type="molecule type" value="Genomic_DNA"/>
</dbReference>
<proteinExistence type="predicted"/>
<reference evidence="3" key="1">
    <citation type="submission" date="2016-10" db="EMBL/GenBank/DDBJ databases">
        <authorList>
            <person name="Varghese N."/>
            <person name="Submissions S."/>
        </authorList>
    </citation>
    <scope>NUCLEOTIDE SEQUENCE [LARGE SCALE GENOMIC DNA]</scope>
    <source>
        <strain evidence="3">DSM 15282</strain>
    </source>
</reference>
<dbReference type="STRING" id="226506.SAMN04488519_106283"/>
<gene>
    <name evidence="2" type="ORF">SAMN04488519_106283</name>
</gene>
<evidence type="ECO:0000313" key="2">
    <source>
        <dbReference type="EMBL" id="SFO43136.1"/>
    </source>
</evidence>
<feature type="signal peptide" evidence="1">
    <location>
        <begin position="1"/>
        <end position="24"/>
    </location>
</feature>
<organism evidence="2 3">
    <name type="scientific">Algoriphagus ornithinivorans</name>
    <dbReference type="NCBI Taxonomy" id="226506"/>
    <lineage>
        <taxon>Bacteria</taxon>
        <taxon>Pseudomonadati</taxon>
        <taxon>Bacteroidota</taxon>
        <taxon>Cytophagia</taxon>
        <taxon>Cytophagales</taxon>
        <taxon>Cyclobacteriaceae</taxon>
        <taxon>Algoriphagus</taxon>
    </lineage>
</organism>
<accession>A0A1I5H538</accession>
<feature type="chain" id="PRO_5011699488" evidence="1">
    <location>
        <begin position="25"/>
        <end position="164"/>
    </location>
</feature>
<protein>
    <submittedName>
        <fullName evidence="2">Putative lumazine-binding</fullName>
    </submittedName>
</protein>
<dbReference type="SUPFAM" id="SSF54427">
    <property type="entry name" value="NTF2-like"/>
    <property type="match status" value="1"/>
</dbReference>
<dbReference type="AlphaFoldDB" id="A0A1I5H538"/>
<dbReference type="InterPro" id="IPR032710">
    <property type="entry name" value="NTF2-like_dom_sf"/>
</dbReference>
<dbReference type="RefSeq" id="WP_091654227.1">
    <property type="nucleotide sequence ID" value="NZ_FOVW01000006.1"/>
</dbReference>